<dbReference type="EMBL" id="RKLQ01000004">
    <property type="protein sequence ID" value="MBX0305449.1"/>
    <property type="molecule type" value="Genomic_DNA"/>
</dbReference>
<proteinExistence type="predicted"/>
<dbReference type="RefSeq" id="WP_220589685.1">
    <property type="nucleotide sequence ID" value="NZ_RKLQ01000004.1"/>
</dbReference>
<protein>
    <recommendedName>
        <fullName evidence="3">Cell division protein A N-terminal domain-containing protein</fullName>
    </recommendedName>
</protein>
<organism evidence="4 5">
    <name type="scientific">Haloarcula salinisoli</name>
    <dbReference type="NCBI Taxonomy" id="2487746"/>
    <lineage>
        <taxon>Archaea</taxon>
        <taxon>Methanobacteriati</taxon>
        <taxon>Methanobacteriota</taxon>
        <taxon>Stenosarchaea group</taxon>
        <taxon>Halobacteria</taxon>
        <taxon>Halobacteriales</taxon>
        <taxon>Haloarculaceae</taxon>
        <taxon>Haloarcula</taxon>
    </lineage>
</organism>
<feature type="region of interest" description="Disordered" evidence="1">
    <location>
        <begin position="240"/>
        <end position="294"/>
    </location>
</feature>
<dbReference type="AlphaFoldDB" id="A0A8J7YMD5"/>
<feature type="transmembrane region" description="Helical" evidence="2">
    <location>
        <begin position="327"/>
        <end position="350"/>
    </location>
</feature>
<dbReference type="Pfam" id="PF23600">
    <property type="entry name" value="CdpA_N"/>
    <property type="match status" value="1"/>
</dbReference>
<name>A0A8J7YMD5_9EURY</name>
<evidence type="ECO:0000313" key="4">
    <source>
        <dbReference type="EMBL" id="MBX0305449.1"/>
    </source>
</evidence>
<evidence type="ECO:0000256" key="1">
    <source>
        <dbReference type="SAM" id="MobiDB-lite"/>
    </source>
</evidence>
<comment type="caution">
    <text evidence="4">The sequence shown here is derived from an EMBL/GenBank/DDBJ whole genome shotgun (WGS) entry which is preliminary data.</text>
</comment>
<accession>A0A8J7YMD5</accession>
<feature type="transmembrane region" description="Helical" evidence="2">
    <location>
        <begin position="430"/>
        <end position="450"/>
    </location>
</feature>
<feature type="compositionally biased region" description="Basic and acidic residues" evidence="1">
    <location>
        <begin position="462"/>
        <end position="471"/>
    </location>
</feature>
<dbReference type="InterPro" id="IPR055563">
    <property type="entry name" value="CdpA_N"/>
</dbReference>
<evidence type="ECO:0000259" key="3">
    <source>
        <dbReference type="Pfam" id="PF23600"/>
    </source>
</evidence>
<feature type="region of interest" description="Disordered" evidence="1">
    <location>
        <begin position="459"/>
        <end position="556"/>
    </location>
</feature>
<feature type="compositionally biased region" description="Basic and acidic residues" evidence="1">
    <location>
        <begin position="529"/>
        <end position="538"/>
    </location>
</feature>
<keyword evidence="2" id="KW-0812">Transmembrane</keyword>
<feature type="compositionally biased region" description="Basic and acidic residues" evidence="1">
    <location>
        <begin position="547"/>
        <end position="556"/>
    </location>
</feature>
<feature type="region of interest" description="Disordered" evidence="1">
    <location>
        <begin position="148"/>
        <end position="173"/>
    </location>
</feature>
<feature type="transmembrane region" description="Helical" evidence="2">
    <location>
        <begin position="370"/>
        <end position="389"/>
    </location>
</feature>
<feature type="compositionally biased region" description="Acidic residues" evidence="1">
    <location>
        <begin position="472"/>
        <end position="482"/>
    </location>
</feature>
<feature type="domain" description="Cell division protein A N-terminal" evidence="3">
    <location>
        <begin position="324"/>
        <end position="454"/>
    </location>
</feature>
<feature type="transmembrane region" description="Helical" evidence="2">
    <location>
        <begin position="396"/>
        <end position="418"/>
    </location>
</feature>
<evidence type="ECO:0000313" key="5">
    <source>
        <dbReference type="Proteomes" id="UP000783863"/>
    </source>
</evidence>
<feature type="compositionally biased region" description="Polar residues" evidence="1">
    <location>
        <begin position="243"/>
        <end position="254"/>
    </location>
</feature>
<reference evidence="4" key="1">
    <citation type="submission" date="2021-06" db="EMBL/GenBank/DDBJ databases">
        <title>Halomicroarcula sp. F24A a new haloarchaeum isolated from saline soil.</title>
        <authorList>
            <person name="Duran-Viseras A."/>
            <person name="Sanchez-Porro C."/>
            <person name="Ventosa A."/>
        </authorList>
    </citation>
    <scope>NUCLEOTIDE SEQUENCE</scope>
    <source>
        <strain evidence="4">F24A</strain>
    </source>
</reference>
<keyword evidence="5" id="KW-1185">Reference proteome</keyword>
<dbReference type="Proteomes" id="UP000783863">
    <property type="component" value="Unassembled WGS sequence"/>
</dbReference>
<sequence length="556" mass="59913">MSSVDGSGSTLDLMDFTTIRDGGIIETPTSYAMIVRVEPTDWLVLSTDRRESIYRSFLSYLRSLSFPTQILTMSTAYNPEPYLEGVAVENQLVIGSNNEDDSDVAPDESPLLDYGRKYHAEWVREVIDVADIRDREFFVAVAVPKGEDRSEESPLNSLLSKVQGESEPEEKDEDAYIEEVKARASHVASKLPQVQVETTLIDTRPAVLEILYEVYNNEKPAFGFTQSNFTRPSGVAEAAAISSADTVSDTPDSEQSSKNESEYSRVSDTDPEPEPESDTTHLAPIPDGGFAHPDLADRVSKDRILRWYARNIGPIGHGERPIIPASVYAGLSLAILSVGLALGGLGGFVWSLEAAPRGADIYWTARTASFAGLAVSLPAFLLSLVILLPTGRRAQLVGTAGLSVTAYATVLFVRAYPFQWDLSAPAQTTFTIQVYAAGVFALVFAVAVAIRSQRRLNLPIHTDGDDGRDGGIDVESDADDDGPVVSDVAADGGQFTTAGISAAVPDTTDPDSEEQRTETESGTADSEEASEKALRDSSEEVSPAEQPGEKQAGEDE</sequence>
<keyword evidence="2" id="KW-1133">Transmembrane helix</keyword>
<keyword evidence="2" id="KW-0472">Membrane</keyword>
<feature type="compositionally biased region" description="Basic and acidic residues" evidence="1">
    <location>
        <begin position="255"/>
        <end position="268"/>
    </location>
</feature>
<gene>
    <name evidence="4" type="ORF">EGD98_17455</name>
</gene>
<evidence type="ECO:0000256" key="2">
    <source>
        <dbReference type="SAM" id="Phobius"/>
    </source>
</evidence>